<proteinExistence type="predicted"/>
<name>A0A8H7USM8_9FUNG</name>
<dbReference type="Proteomes" id="UP000603453">
    <property type="component" value="Unassembled WGS sequence"/>
</dbReference>
<accession>A0A8H7USM8</accession>
<dbReference type="OrthoDB" id="2306559at2759"/>
<reference evidence="1" key="1">
    <citation type="submission" date="2020-12" db="EMBL/GenBank/DDBJ databases">
        <title>Metabolic potential, ecology and presence of endohyphal bacteria is reflected in genomic diversity of Mucoromycotina.</title>
        <authorList>
            <person name="Muszewska A."/>
            <person name="Okrasinska A."/>
            <person name="Steczkiewicz K."/>
            <person name="Drgas O."/>
            <person name="Orlowska M."/>
            <person name="Perlinska-Lenart U."/>
            <person name="Aleksandrzak-Piekarczyk T."/>
            <person name="Szatraj K."/>
            <person name="Zielenkiewicz U."/>
            <person name="Pilsyk S."/>
            <person name="Malc E."/>
            <person name="Mieczkowski P."/>
            <person name="Kruszewska J.S."/>
            <person name="Biernat P."/>
            <person name="Pawlowska J."/>
        </authorList>
    </citation>
    <scope>NUCLEOTIDE SEQUENCE</scope>
    <source>
        <strain evidence="1">WA0000017839</strain>
    </source>
</reference>
<sequence>DGSWGATKRRQINKKRKRGRFYNVVKSELRNFTWEDTTNVQQYRKNVTATASTICTIGYCRKSKTKEPMEAKVKSIDLQSTKLRTKFLCEEVFVSINTSASDPINSRDYDLPNPCSDQAKCSGNTQDMIEFLTTTGPAKAIKELGSG</sequence>
<feature type="non-terminal residue" evidence="1">
    <location>
        <position position="147"/>
    </location>
</feature>
<evidence type="ECO:0000313" key="2">
    <source>
        <dbReference type="Proteomes" id="UP000603453"/>
    </source>
</evidence>
<dbReference type="EMBL" id="JAEPRD010000279">
    <property type="protein sequence ID" value="KAG2192637.1"/>
    <property type="molecule type" value="Genomic_DNA"/>
</dbReference>
<dbReference type="AlphaFoldDB" id="A0A8H7USM8"/>
<gene>
    <name evidence="1" type="ORF">INT47_000181</name>
</gene>
<keyword evidence="2" id="KW-1185">Reference proteome</keyword>
<organism evidence="1 2">
    <name type="scientific">Mucor saturninus</name>
    <dbReference type="NCBI Taxonomy" id="64648"/>
    <lineage>
        <taxon>Eukaryota</taxon>
        <taxon>Fungi</taxon>
        <taxon>Fungi incertae sedis</taxon>
        <taxon>Mucoromycota</taxon>
        <taxon>Mucoromycotina</taxon>
        <taxon>Mucoromycetes</taxon>
        <taxon>Mucorales</taxon>
        <taxon>Mucorineae</taxon>
        <taxon>Mucoraceae</taxon>
        <taxon>Mucor</taxon>
    </lineage>
</organism>
<evidence type="ECO:0000313" key="1">
    <source>
        <dbReference type="EMBL" id="KAG2192637.1"/>
    </source>
</evidence>
<protein>
    <submittedName>
        <fullName evidence="1">Uncharacterized protein</fullName>
    </submittedName>
</protein>
<comment type="caution">
    <text evidence="1">The sequence shown here is derived from an EMBL/GenBank/DDBJ whole genome shotgun (WGS) entry which is preliminary data.</text>
</comment>